<organism evidence="1 2">
    <name type="scientific">Ajellomyces capsulatus</name>
    <name type="common">Darling's disease fungus</name>
    <name type="synonym">Histoplasma capsulatum</name>
    <dbReference type="NCBI Taxonomy" id="5037"/>
    <lineage>
        <taxon>Eukaryota</taxon>
        <taxon>Fungi</taxon>
        <taxon>Dikarya</taxon>
        <taxon>Ascomycota</taxon>
        <taxon>Pezizomycotina</taxon>
        <taxon>Eurotiomycetes</taxon>
        <taxon>Eurotiomycetidae</taxon>
        <taxon>Onygenales</taxon>
        <taxon>Ajellomycetaceae</taxon>
        <taxon>Histoplasma</taxon>
    </lineage>
</organism>
<proteinExistence type="predicted"/>
<dbReference type="VEuPathDB" id="FungiDB:I7I51_03054"/>
<reference evidence="1" key="1">
    <citation type="submission" date="2021-01" db="EMBL/GenBank/DDBJ databases">
        <title>Chromosome-level genome assembly of a human fungal pathogen reveals clustering of transcriptionally co-regulated genes.</title>
        <authorList>
            <person name="Voorhies M."/>
            <person name="Cohen S."/>
            <person name="Shea T.P."/>
            <person name="Petrus S."/>
            <person name="Munoz J.F."/>
            <person name="Poplawski S."/>
            <person name="Goldman W.E."/>
            <person name="Michael T."/>
            <person name="Cuomo C.A."/>
            <person name="Sil A."/>
            <person name="Beyhan S."/>
        </authorList>
    </citation>
    <scope>NUCLEOTIDE SEQUENCE</scope>
    <source>
        <strain evidence="1">WU24</strain>
    </source>
</reference>
<dbReference type="AlphaFoldDB" id="A0A8A1MQA1"/>
<sequence>MDINTKNSIFPSGFFVHGETALLLKLMHRQAKNSGCFRRIATAIARQDHDIGFKSENLLGELCKIIAQESELRITNVSSTFEVILPNARRLRLGGPSTALFNPMLWEWNCNSYPGIGILNTTQRDNVETSLHDARQLLNKLP</sequence>
<evidence type="ECO:0000313" key="2">
    <source>
        <dbReference type="Proteomes" id="UP000663671"/>
    </source>
</evidence>
<gene>
    <name evidence="1" type="ORF">I7I51_03054</name>
</gene>
<protein>
    <submittedName>
        <fullName evidence="1">Uncharacterized protein</fullName>
    </submittedName>
</protein>
<dbReference type="EMBL" id="CP069116">
    <property type="protein sequence ID" value="QSS66842.1"/>
    <property type="molecule type" value="Genomic_DNA"/>
</dbReference>
<name>A0A8A1MQA1_AJECA</name>
<accession>A0A8A1MQA1</accession>
<evidence type="ECO:0000313" key="1">
    <source>
        <dbReference type="EMBL" id="QSS66842.1"/>
    </source>
</evidence>
<dbReference type="Proteomes" id="UP000663671">
    <property type="component" value="Chromosome 6"/>
</dbReference>